<protein>
    <submittedName>
        <fullName evidence="1">Uncharacterized protein</fullName>
    </submittedName>
</protein>
<gene>
    <name evidence="1" type="ORF">GALL_433070</name>
</gene>
<dbReference type="EMBL" id="MLJW01002301">
    <property type="protein sequence ID" value="OIQ75030.1"/>
    <property type="molecule type" value="Genomic_DNA"/>
</dbReference>
<dbReference type="AlphaFoldDB" id="A0A1J5PTT4"/>
<organism evidence="1">
    <name type="scientific">mine drainage metagenome</name>
    <dbReference type="NCBI Taxonomy" id="410659"/>
    <lineage>
        <taxon>unclassified sequences</taxon>
        <taxon>metagenomes</taxon>
        <taxon>ecological metagenomes</taxon>
    </lineage>
</organism>
<proteinExistence type="predicted"/>
<sequence length="154" mass="16699">MNAGRAREAQAVGARGQGFAAAVLRAVAHVQRAARQAGDDGAFEHTVWIPHQIVSLGTKDADDGQQAAPGGRALRPPLHLLQWQREYPPHGGMQSGDVGEARIHRPVDEDAGPACSDVGYRRQGLHLIAHGRDLHQQDAARRRWQAMFTPTQGQ</sequence>
<evidence type="ECO:0000313" key="1">
    <source>
        <dbReference type="EMBL" id="OIQ75030.1"/>
    </source>
</evidence>
<reference evidence="1" key="1">
    <citation type="submission" date="2016-10" db="EMBL/GenBank/DDBJ databases">
        <title>Sequence of Gallionella enrichment culture.</title>
        <authorList>
            <person name="Poehlein A."/>
            <person name="Muehling M."/>
            <person name="Daniel R."/>
        </authorList>
    </citation>
    <scope>NUCLEOTIDE SEQUENCE</scope>
</reference>
<accession>A0A1J5PTT4</accession>
<name>A0A1J5PTT4_9ZZZZ</name>
<comment type="caution">
    <text evidence="1">The sequence shown here is derived from an EMBL/GenBank/DDBJ whole genome shotgun (WGS) entry which is preliminary data.</text>
</comment>